<feature type="non-terminal residue" evidence="3">
    <location>
        <position position="105"/>
    </location>
</feature>
<comment type="caution">
    <text evidence="3">The sequence shown here is derived from an EMBL/GenBank/DDBJ whole genome shotgun (WGS) entry which is preliminary data.</text>
</comment>
<evidence type="ECO:0000259" key="2">
    <source>
        <dbReference type="PROSITE" id="PS50041"/>
    </source>
</evidence>
<dbReference type="Pfam" id="PF00059">
    <property type="entry name" value="Lectin_C"/>
    <property type="match status" value="1"/>
</dbReference>
<organism evidence="3 4">
    <name type="scientific">Cirrhinus mrigala</name>
    <name type="common">Mrigala</name>
    <dbReference type="NCBI Taxonomy" id="683832"/>
    <lineage>
        <taxon>Eukaryota</taxon>
        <taxon>Metazoa</taxon>
        <taxon>Chordata</taxon>
        <taxon>Craniata</taxon>
        <taxon>Vertebrata</taxon>
        <taxon>Euteleostomi</taxon>
        <taxon>Actinopterygii</taxon>
        <taxon>Neopterygii</taxon>
        <taxon>Teleostei</taxon>
        <taxon>Ostariophysi</taxon>
        <taxon>Cypriniformes</taxon>
        <taxon>Cyprinidae</taxon>
        <taxon>Labeoninae</taxon>
        <taxon>Labeonini</taxon>
        <taxon>Cirrhinus</taxon>
    </lineage>
</organism>
<sequence>MTWKNAQTYCRKHHYDLATVQSNENWIMLQEAADEKAFSGYAWIGLYNDINCWRWSYNEESLVFQSWALGQPNNYGLGEECVGMSPNGAWLDFYCTGLYYFVCYD</sequence>
<dbReference type="AlphaFoldDB" id="A0ABD0QUI0"/>
<dbReference type="InterPro" id="IPR016186">
    <property type="entry name" value="C-type_lectin-like/link_sf"/>
</dbReference>
<reference evidence="3 4" key="1">
    <citation type="submission" date="2024-05" db="EMBL/GenBank/DDBJ databases">
        <title>Genome sequencing and assembly of Indian major carp, Cirrhinus mrigala (Hamilton, 1822).</title>
        <authorList>
            <person name="Mohindra V."/>
            <person name="Chowdhury L.M."/>
            <person name="Lal K."/>
            <person name="Jena J.K."/>
        </authorList>
    </citation>
    <scope>NUCLEOTIDE SEQUENCE [LARGE SCALE GENOMIC DNA]</scope>
    <source>
        <strain evidence="3">CM1030</strain>
        <tissue evidence="3">Blood</tissue>
    </source>
</reference>
<accession>A0ABD0QUI0</accession>
<dbReference type="PANTHER" id="PTHR45784:SF3">
    <property type="entry name" value="C-TYPE LECTIN DOMAIN FAMILY 4 MEMBER K-LIKE-RELATED"/>
    <property type="match status" value="1"/>
</dbReference>
<keyword evidence="1" id="KW-1015">Disulfide bond</keyword>
<evidence type="ECO:0000256" key="1">
    <source>
        <dbReference type="ARBA" id="ARBA00023157"/>
    </source>
</evidence>
<dbReference type="SUPFAM" id="SSF56436">
    <property type="entry name" value="C-type lectin-like"/>
    <property type="match status" value="1"/>
</dbReference>
<dbReference type="Gene3D" id="3.10.100.10">
    <property type="entry name" value="Mannose-Binding Protein A, subunit A"/>
    <property type="match status" value="1"/>
</dbReference>
<evidence type="ECO:0000313" key="4">
    <source>
        <dbReference type="Proteomes" id="UP001529510"/>
    </source>
</evidence>
<proteinExistence type="predicted"/>
<keyword evidence="4" id="KW-1185">Reference proteome</keyword>
<dbReference type="InterPro" id="IPR016187">
    <property type="entry name" value="CTDL_fold"/>
</dbReference>
<evidence type="ECO:0000313" key="3">
    <source>
        <dbReference type="EMBL" id="KAL0189849.1"/>
    </source>
</evidence>
<dbReference type="PROSITE" id="PS00615">
    <property type="entry name" value="C_TYPE_LECTIN_1"/>
    <property type="match status" value="1"/>
</dbReference>
<dbReference type="PANTHER" id="PTHR45784">
    <property type="entry name" value="C-TYPE LECTIN DOMAIN FAMILY 20 MEMBER A-RELATED"/>
    <property type="match status" value="1"/>
</dbReference>
<feature type="domain" description="C-type lectin" evidence="2">
    <location>
        <begin position="1"/>
        <end position="104"/>
    </location>
</feature>
<dbReference type="EMBL" id="JAMKFB020000007">
    <property type="protein sequence ID" value="KAL0189849.1"/>
    <property type="molecule type" value="Genomic_DNA"/>
</dbReference>
<name>A0ABD0QUI0_CIRMR</name>
<dbReference type="Proteomes" id="UP001529510">
    <property type="component" value="Unassembled WGS sequence"/>
</dbReference>
<dbReference type="SMART" id="SM00034">
    <property type="entry name" value="CLECT"/>
    <property type="match status" value="1"/>
</dbReference>
<gene>
    <name evidence="3" type="ORF">M9458_016948</name>
</gene>
<dbReference type="InterPro" id="IPR018378">
    <property type="entry name" value="C-type_lectin_CS"/>
</dbReference>
<dbReference type="InterPro" id="IPR001304">
    <property type="entry name" value="C-type_lectin-like"/>
</dbReference>
<protein>
    <recommendedName>
        <fullName evidence="2">C-type lectin domain-containing protein</fullName>
    </recommendedName>
</protein>
<dbReference type="PROSITE" id="PS50041">
    <property type="entry name" value="C_TYPE_LECTIN_2"/>
    <property type="match status" value="1"/>
</dbReference>